<name>A0ACB8CPZ4_DERSI</name>
<comment type="caution">
    <text evidence="1">The sequence shown here is derived from an EMBL/GenBank/DDBJ whole genome shotgun (WGS) entry which is preliminary data.</text>
</comment>
<organism evidence="1 2">
    <name type="scientific">Dermacentor silvarum</name>
    <name type="common">Tick</name>
    <dbReference type="NCBI Taxonomy" id="543639"/>
    <lineage>
        <taxon>Eukaryota</taxon>
        <taxon>Metazoa</taxon>
        <taxon>Ecdysozoa</taxon>
        <taxon>Arthropoda</taxon>
        <taxon>Chelicerata</taxon>
        <taxon>Arachnida</taxon>
        <taxon>Acari</taxon>
        <taxon>Parasitiformes</taxon>
        <taxon>Ixodida</taxon>
        <taxon>Ixodoidea</taxon>
        <taxon>Ixodidae</taxon>
        <taxon>Rhipicephalinae</taxon>
        <taxon>Dermacentor</taxon>
    </lineage>
</organism>
<proteinExistence type="predicted"/>
<sequence length="466" mass="51993">MGDKYRDERLQAHEAKILDLVEPSTHPRKLTTLHDKKSARPKQPGSKRPANTEEFPALDASTAPPQECGPTPTLSHYCPYVGATTTCLLVHKVYTAVQIDLDLNLPYDYYMVSVLPPRRGEPSIHILNVYCPSRLSRVFFTQLFNQALSTVAPQPLVIARDFNAPALTGATTTRRPRADSLKSSSPRSVSRCSLIGYIPHVPVIQSHMTLARTSPSLVTSVMLRERISMEHSVAIISYFALPSNHVRKCAITEATPVFTDRNKLRSQSFPPISDSGEYTAWASYALHTQRAHTQALATYNLTSDPHLLHLWDARRGLIRHWRRNKLNRKLRFRIEALTAEVAAYSVQLADSNWTDTCMKAAGQMSSKSTWRLFRSLLDSSTTRGKKHSGNSVAPCTPITARRINSHGMSATDTFVACSTPWARNIHILVLPTPTSTLLARCPTCELRWRNCYGAWPQAGIASLCHS</sequence>
<evidence type="ECO:0000313" key="1">
    <source>
        <dbReference type="EMBL" id="KAH7949141.1"/>
    </source>
</evidence>
<dbReference type="EMBL" id="CM023474">
    <property type="protein sequence ID" value="KAH7949141.1"/>
    <property type="molecule type" value="Genomic_DNA"/>
</dbReference>
<accession>A0ACB8CPZ4</accession>
<reference evidence="1" key="1">
    <citation type="submission" date="2020-05" db="EMBL/GenBank/DDBJ databases">
        <title>Large-scale comparative analyses of tick genomes elucidate their genetic diversity and vector capacities.</title>
        <authorList>
            <person name="Jia N."/>
            <person name="Wang J."/>
            <person name="Shi W."/>
            <person name="Du L."/>
            <person name="Sun Y."/>
            <person name="Zhan W."/>
            <person name="Jiang J."/>
            <person name="Wang Q."/>
            <person name="Zhang B."/>
            <person name="Ji P."/>
            <person name="Sakyi L.B."/>
            <person name="Cui X."/>
            <person name="Yuan T."/>
            <person name="Jiang B."/>
            <person name="Yang W."/>
            <person name="Lam T.T.-Y."/>
            <person name="Chang Q."/>
            <person name="Ding S."/>
            <person name="Wang X."/>
            <person name="Zhu J."/>
            <person name="Ruan X."/>
            <person name="Zhao L."/>
            <person name="Wei J."/>
            <person name="Que T."/>
            <person name="Du C."/>
            <person name="Cheng J."/>
            <person name="Dai P."/>
            <person name="Han X."/>
            <person name="Huang E."/>
            <person name="Gao Y."/>
            <person name="Liu J."/>
            <person name="Shao H."/>
            <person name="Ye R."/>
            <person name="Li L."/>
            <person name="Wei W."/>
            <person name="Wang X."/>
            <person name="Wang C."/>
            <person name="Yang T."/>
            <person name="Huo Q."/>
            <person name="Li W."/>
            <person name="Guo W."/>
            <person name="Chen H."/>
            <person name="Zhou L."/>
            <person name="Ni X."/>
            <person name="Tian J."/>
            <person name="Zhou Y."/>
            <person name="Sheng Y."/>
            <person name="Liu T."/>
            <person name="Pan Y."/>
            <person name="Xia L."/>
            <person name="Li J."/>
            <person name="Zhao F."/>
            <person name="Cao W."/>
        </authorList>
    </citation>
    <scope>NUCLEOTIDE SEQUENCE</scope>
    <source>
        <strain evidence="1">Dsil-2018</strain>
    </source>
</reference>
<evidence type="ECO:0000313" key="2">
    <source>
        <dbReference type="Proteomes" id="UP000821865"/>
    </source>
</evidence>
<gene>
    <name evidence="1" type="ORF">HPB49_005595</name>
</gene>
<dbReference type="Proteomes" id="UP000821865">
    <property type="component" value="Chromosome 5"/>
</dbReference>
<protein>
    <submittedName>
        <fullName evidence="1">Uncharacterized protein</fullName>
    </submittedName>
</protein>
<keyword evidence="2" id="KW-1185">Reference proteome</keyword>